<name>A0ABR3S6Z3_9PLEO</name>
<dbReference type="Proteomes" id="UP001521785">
    <property type="component" value="Unassembled WGS sequence"/>
</dbReference>
<keyword evidence="3" id="KW-1185">Reference proteome</keyword>
<dbReference type="EMBL" id="JAKJXO020000001">
    <property type="protein sequence ID" value="KAL1612193.1"/>
    <property type="molecule type" value="Genomic_DNA"/>
</dbReference>
<reference evidence="2 3" key="1">
    <citation type="submission" date="2024-02" db="EMBL/GenBank/DDBJ databases">
        <title>De novo assembly and annotation of 12 fungi associated with fruit tree decline syndrome in Ontario, Canada.</title>
        <authorList>
            <person name="Sulman M."/>
            <person name="Ellouze W."/>
            <person name="Ilyukhin E."/>
        </authorList>
    </citation>
    <scope>NUCLEOTIDE SEQUENCE [LARGE SCALE GENOMIC DNA]</scope>
    <source>
        <strain evidence="2 3">M42-189</strain>
    </source>
</reference>
<proteinExistence type="predicted"/>
<accession>A0ABR3S6Z3</accession>
<evidence type="ECO:0000313" key="3">
    <source>
        <dbReference type="Proteomes" id="UP001521785"/>
    </source>
</evidence>
<feature type="region of interest" description="Disordered" evidence="1">
    <location>
        <begin position="232"/>
        <end position="254"/>
    </location>
</feature>
<feature type="region of interest" description="Disordered" evidence="1">
    <location>
        <begin position="27"/>
        <end position="75"/>
    </location>
</feature>
<comment type="caution">
    <text evidence="2">The sequence shown here is derived from an EMBL/GenBank/DDBJ whole genome shotgun (WGS) entry which is preliminary data.</text>
</comment>
<feature type="compositionally biased region" description="Pro residues" evidence="1">
    <location>
        <begin position="399"/>
        <end position="409"/>
    </location>
</feature>
<evidence type="ECO:0000256" key="1">
    <source>
        <dbReference type="SAM" id="MobiDB-lite"/>
    </source>
</evidence>
<feature type="compositionally biased region" description="Polar residues" evidence="1">
    <location>
        <begin position="232"/>
        <end position="251"/>
    </location>
</feature>
<evidence type="ECO:0000313" key="2">
    <source>
        <dbReference type="EMBL" id="KAL1612193.1"/>
    </source>
</evidence>
<feature type="region of interest" description="Disordered" evidence="1">
    <location>
        <begin position="538"/>
        <end position="629"/>
    </location>
</feature>
<sequence length="813" mass="88784">MAPKRALYGDLSSAYASIITRRGDEYPDSLNLDLPLPPTPVAHSPEFSAFESPVLSPEPHATASPFTDRKPASDSRFSLKQLTRSLTQRFSKSPEKAHEEELQEFSESCVSLASASFEGGFPRPLERSYRAVSPRSATFSDGPITPVSPLDKVFHIMDQRSSPASVAQPRRDSTQRAFAAPLSSMVPDDPSVEIGRTDDQHRDALEYDFAARPYYDDLTSIYPRSSIYTSESWRQSNIPQSLSSNEKSNSYHGRMNRGADVLAREYKSDALLQRPSSQRTSRQVSNPYEQQMLHRSLPREGEKTDTISKFIDQYEMNHSSSVSQPLLSSTPEANGHQPAPSELYRDIAEAERADTTALSFGLGEFQFDFAHPEISSGIGHPLPSREVGRDGPFTLAPHPGVPPSIPAPLAPAFEYGADFDSPERSGRSGSSYKAPSYGDTRQLLQFSSQPAIDHQDSLQAGPLVSSEYSQPGASSTPPEALEQAEDIFADAASQQQIEGIPAMWSKRISSHNLLRSKSDDVVDEVQEWKELEESDGLIGYEDEGPADWETVGNGSPRRGLRFSVGESLADYTSSEGSHSSRDSMGFSGSFPVYEEPPLEPGTFQYRHPPPLHNHSNPFSSSPPRLPVSGSVSGVALSGVENYSSSSPPASSTAPAFYGRSPDAYGSSTPRHEFLPFTPWATPYEMSEKETQELLASGPNEDIMYEVDEENAGHDDSFESHERSSSPMQPMRITIPTATTMDGASSNTNTPRERENSFDKLTMVGPKGNLTGTPQGTGQLLLEMPTCTPKSMIRIQATPMKVMGAMKPQSAGAA</sequence>
<feature type="region of interest" description="Disordered" evidence="1">
    <location>
        <begin position="270"/>
        <end position="303"/>
    </location>
</feature>
<feature type="compositionally biased region" description="Low complexity" evidence="1">
    <location>
        <begin position="612"/>
        <end position="629"/>
    </location>
</feature>
<organism evidence="2 3">
    <name type="scientific">Paraconiothyrium brasiliense</name>
    <dbReference type="NCBI Taxonomy" id="300254"/>
    <lineage>
        <taxon>Eukaryota</taxon>
        <taxon>Fungi</taxon>
        <taxon>Dikarya</taxon>
        <taxon>Ascomycota</taxon>
        <taxon>Pezizomycotina</taxon>
        <taxon>Dothideomycetes</taxon>
        <taxon>Pleosporomycetidae</taxon>
        <taxon>Pleosporales</taxon>
        <taxon>Massarineae</taxon>
        <taxon>Didymosphaeriaceae</taxon>
        <taxon>Paraconiothyrium</taxon>
    </lineage>
</organism>
<feature type="compositionally biased region" description="Polar residues" evidence="1">
    <location>
        <begin position="274"/>
        <end position="289"/>
    </location>
</feature>
<feature type="region of interest" description="Disordered" evidence="1">
    <location>
        <begin position="376"/>
        <end position="437"/>
    </location>
</feature>
<protein>
    <submittedName>
        <fullName evidence="2">Uncharacterized protein</fullName>
    </submittedName>
</protein>
<gene>
    <name evidence="2" type="ORF">SLS60_000417</name>
</gene>